<keyword evidence="2" id="KW-1133">Transmembrane helix</keyword>
<keyword evidence="2" id="KW-0472">Membrane</keyword>
<evidence type="ECO:0000313" key="3">
    <source>
        <dbReference type="EMBL" id="MBB2923288.1"/>
    </source>
</evidence>
<evidence type="ECO:0000313" key="4">
    <source>
        <dbReference type="Proteomes" id="UP000518206"/>
    </source>
</evidence>
<gene>
    <name evidence="3" type="ORF">FHR80_002213</name>
</gene>
<feature type="transmembrane region" description="Helical" evidence="2">
    <location>
        <begin position="193"/>
        <end position="214"/>
    </location>
</feature>
<comment type="caution">
    <text evidence="3">The sequence shown here is derived from an EMBL/GenBank/DDBJ whole genome shotgun (WGS) entry which is preliminary data.</text>
</comment>
<keyword evidence="2" id="KW-0812">Transmembrane</keyword>
<evidence type="ECO:0000256" key="1">
    <source>
        <dbReference type="SAM" id="MobiDB-lite"/>
    </source>
</evidence>
<feature type="compositionally biased region" description="Low complexity" evidence="1">
    <location>
        <begin position="8"/>
        <end position="39"/>
    </location>
</feature>
<feature type="transmembrane region" description="Helical" evidence="2">
    <location>
        <begin position="221"/>
        <end position="242"/>
    </location>
</feature>
<dbReference type="Proteomes" id="UP000518206">
    <property type="component" value="Unassembled WGS sequence"/>
</dbReference>
<reference evidence="3 4" key="1">
    <citation type="submission" date="2020-08" db="EMBL/GenBank/DDBJ databases">
        <title>The Agave Microbiome: Exploring the role of microbial communities in plant adaptations to desert environments.</title>
        <authorList>
            <person name="Partida-Martinez L.P."/>
        </authorList>
    </citation>
    <scope>NUCLEOTIDE SEQUENCE [LARGE SCALE GENOMIC DNA]</scope>
    <source>
        <strain evidence="3 4">RAS26</strain>
    </source>
</reference>
<accession>A0A7W4YB48</accession>
<proteinExistence type="predicted"/>
<feature type="transmembrane region" description="Helical" evidence="2">
    <location>
        <begin position="254"/>
        <end position="275"/>
    </location>
</feature>
<evidence type="ECO:0008006" key="5">
    <source>
        <dbReference type="Google" id="ProtNLM"/>
    </source>
</evidence>
<evidence type="ECO:0000256" key="2">
    <source>
        <dbReference type="SAM" id="Phobius"/>
    </source>
</evidence>
<feature type="transmembrane region" description="Helical" evidence="2">
    <location>
        <begin position="56"/>
        <end position="79"/>
    </location>
</feature>
<reference evidence="3 4" key="2">
    <citation type="submission" date="2020-08" db="EMBL/GenBank/DDBJ databases">
        <authorList>
            <person name="Partida-Martinez L."/>
            <person name="Huntemann M."/>
            <person name="Clum A."/>
            <person name="Wang J."/>
            <person name="Palaniappan K."/>
            <person name="Ritter S."/>
            <person name="Chen I.-M."/>
            <person name="Stamatis D."/>
            <person name="Reddy T."/>
            <person name="O'Malley R."/>
            <person name="Daum C."/>
            <person name="Shapiro N."/>
            <person name="Ivanova N."/>
            <person name="Kyrpides N."/>
            <person name="Woyke T."/>
        </authorList>
    </citation>
    <scope>NUCLEOTIDE SEQUENCE [LARGE SCALE GENOMIC DNA]</scope>
    <source>
        <strain evidence="3 4">RAS26</strain>
    </source>
</reference>
<name>A0A7W4YB48_9CELL</name>
<protein>
    <recommendedName>
        <fullName evidence="5">ABC transporter permease</fullName>
    </recommendedName>
</protein>
<dbReference type="RefSeq" id="WP_221196397.1">
    <property type="nucleotide sequence ID" value="NZ_JACHVX010000003.1"/>
</dbReference>
<organism evidence="3 4">
    <name type="scientific">Cellulomonas cellasea</name>
    <dbReference type="NCBI Taxonomy" id="43670"/>
    <lineage>
        <taxon>Bacteria</taxon>
        <taxon>Bacillati</taxon>
        <taxon>Actinomycetota</taxon>
        <taxon>Actinomycetes</taxon>
        <taxon>Micrococcales</taxon>
        <taxon>Cellulomonadaceae</taxon>
        <taxon>Cellulomonas</taxon>
    </lineage>
</organism>
<feature type="transmembrane region" description="Helical" evidence="2">
    <location>
        <begin position="343"/>
        <end position="363"/>
    </location>
</feature>
<feature type="region of interest" description="Disordered" evidence="1">
    <location>
        <begin position="1"/>
        <end position="51"/>
    </location>
</feature>
<dbReference type="AlphaFoldDB" id="A0A7W4YB48"/>
<sequence>MTDVHAPHSTTHSGAGPSGTTPSGTAPSGTASSAATASSRGDDTAGPAPASARHPWVTAAGLVLVLTAAIATIFVAFSLPAVTSEPHDVPVGIAGPAPAVEGVRQALAAAQPGAFDATTYPDADALREAVLDREAYGGFVLAPGGATVVVASGAGPAVAQLLTGVGGALAEQSGMPVTTQDVVPLPEGDPRGAGLAAAALPITLGSMLPAIALVRLFPRRPWLRVAAASAYALTAGTTLAAVLDAGYGSTSGDFWPVALGLSLGVAAIALTLLGLESLAGTPGFAVGAVLVMLVGNPLSGMTSAPELLVPPWGAFGQLLPPGASGTLLRSTAYFDGAGAGGPVMVLAGWVAFGVLLTAVASAVRRRSPADAQR</sequence>
<feature type="transmembrane region" description="Helical" evidence="2">
    <location>
        <begin position="282"/>
        <end position="299"/>
    </location>
</feature>
<dbReference type="EMBL" id="JACHVX010000003">
    <property type="protein sequence ID" value="MBB2923288.1"/>
    <property type="molecule type" value="Genomic_DNA"/>
</dbReference>